<accession>A0A6M0K6X7</accession>
<protein>
    <submittedName>
        <fullName evidence="2">Nif11-like leader peptide family natural product</fullName>
    </submittedName>
</protein>
<dbReference type="Pfam" id="PF07862">
    <property type="entry name" value="Nif11"/>
    <property type="match status" value="1"/>
</dbReference>
<dbReference type="InterPro" id="IPR022516">
    <property type="entry name" value="CHP03798_Ocin"/>
</dbReference>
<gene>
    <name evidence="2" type="ORF">G3446_25165</name>
</gene>
<evidence type="ECO:0000259" key="1">
    <source>
        <dbReference type="Pfam" id="PF07862"/>
    </source>
</evidence>
<organism evidence="2 3">
    <name type="scientific">Thiorhodococcus minor</name>
    <dbReference type="NCBI Taxonomy" id="57489"/>
    <lineage>
        <taxon>Bacteria</taxon>
        <taxon>Pseudomonadati</taxon>
        <taxon>Pseudomonadota</taxon>
        <taxon>Gammaproteobacteria</taxon>
        <taxon>Chromatiales</taxon>
        <taxon>Chromatiaceae</taxon>
        <taxon>Thiorhodococcus</taxon>
    </lineage>
</organism>
<keyword evidence="3" id="KW-1185">Reference proteome</keyword>
<sequence>MSSSNAEKFFEKLGSDADLLKRVRDAQTMDDIVQIGSELGLDFTAEEFTAVGNAPAGEVELTDDELEAVAGGKGLSYSSNAPGCSLAPQTKISSCKLTIYPGCDSLKIDPKIVTK</sequence>
<reference evidence="2 3" key="1">
    <citation type="submission" date="2020-02" db="EMBL/GenBank/DDBJ databases">
        <title>Genome sequences of Thiorhodococcus mannitoliphagus and Thiorhodococcus minor, purple sulfur photosynthetic bacteria in the gammaproteobacterial family, Chromatiaceae.</title>
        <authorList>
            <person name="Aviles F.A."/>
            <person name="Meyer T.E."/>
            <person name="Kyndt J.A."/>
        </authorList>
    </citation>
    <scope>NUCLEOTIDE SEQUENCE [LARGE SCALE GENOMIC DNA]</scope>
    <source>
        <strain evidence="2 3">DSM 11518</strain>
    </source>
</reference>
<feature type="domain" description="Nif11" evidence="1">
    <location>
        <begin position="1"/>
        <end position="48"/>
    </location>
</feature>
<dbReference type="Proteomes" id="UP000483379">
    <property type="component" value="Unassembled WGS sequence"/>
</dbReference>
<name>A0A6M0K6X7_9GAMM</name>
<dbReference type="InterPro" id="IPR012903">
    <property type="entry name" value="Nif11"/>
</dbReference>
<dbReference type="AlphaFoldDB" id="A0A6M0K6X7"/>
<dbReference type="EMBL" id="JAAIJQ010000149">
    <property type="protein sequence ID" value="NEV65101.1"/>
    <property type="molecule type" value="Genomic_DNA"/>
</dbReference>
<dbReference type="RefSeq" id="WP_164456430.1">
    <property type="nucleotide sequence ID" value="NZ_JAAIJQ010000149.1"/>
</dbReference>
<comment type="caution">
    <text evidence="2">The sequence shown here is derived from an EMBL/GenBank/DDBJ whole genome shotgun (WGS) entry which is preliminary data.</text>
</comment>
<evidence type="ECO:0000313" key="3">
    <source>
        <dbReference type="Proteomes" id="UP000483379"/>
    </source>
</evidence>
<dbReference type="NCBIfam" id="TIGR03798">
    <property type="entry name" value="leader_Nif11"/>
    <property type="match status" value="1"/>
</dbReference>
<proteinExistence type="predicted"/>
<evidence type="ECO:0000313" key="2">
    <source>
        <dbReference type="EMBL" id="NEV65101.1"/>
    </source>
</evidence>